<gene>
    <name evidence="2" type="primary">SINHCAF</name>
    <name evidence="2" type="ORF">Bhyg_12428</name>
</gene>
<evidence type="ECO:0000313" key="3">
    <source>
        <dbReference type="Proteomes" id="UP001151699"/>
    </source>
</evidence>
<keyword evidence="3" id="KW-1185">Reference proteome</keyword>
<sequence length="467" mass="53173">MFSFHKPKVYRSTQGCCICKAKSSSSRFTDSKKYETDFIECFQLKTPRKGEICNACVLLVKRFKRLPPGSDRNWGHVVDARVGPGLKSMTKFKKRKEEQMLQQQNGNGKAPVSVPSQNVKPSSSVSERFGKIFKKTKKKKILETENRDVSPSSDENSSPSSPSSIPTDSENVSMDLDDDLDNDNNRTNDRRYKKYQRKGYRPMKNRRHIVASIIDEECWMKVKTCCGFVYENKLFPAVLLDIDSISMCPLHKGVSDPTKQMVKTLIDTSQQIAQIDAFNTQVQEMYANNAAHKYYGYAPKSSILVRNDLRQINLINNTNMKNRHKLNQLLESNNQISTISYDYMRNLRAGKIAKLLMKPKSNVMKDIVDAANSGAAADELLNEVLGPKMNENSSDSGYDESNIQESNQKSMLAAKRIMQMHKGVKVNVVPEKIKLAMDLFELLGVNNYFVEREEKRLEIKLEICNDV</sequence>
<feature type="compositionally biased region" description="Low complexity" evidence="1">
    <location>
        <begin position="150"/>
        <end position="171"/>
    </location>
</feature>
<dbReference type="GO" id="GO:0070822">
    <property type="term" value="C:Sin3-type complex"/>
    <property type="evidence" value="ECO:0007669"/>
    <property type="project" value="TreeGrafter"/>
</dbReference>
<dbReference type="InterPro" id="IPR026065">
    <property type="entry name" value="FAM60A"/>
</dbReference>
<protein>
    <submittedName>
        <fullName evidence="2">SIN3-HDAC complex-associated factor</fullName>
    </submittedName>
</protein>
<dbReference type="PANTHER" id="PTHR13422:SF12">
    <property type="entry name" value="SIN3-HDAC COMPLEX-ASSOCIATED FACTOR"/>
    <property type="match status" value="1"/>
</dbReference>
<dbReference type="EMBL" id="WJQU01000003">
    <property type="protein sequence ID" value="KAJ6639681.1"/>
    <property type="molecule type" value="Genomic_DNA"/>
</dbReference>
<dbReference type="PANTHER" id="PTHR13422">
    <property type="entry name" value="SIN3-HDAC COMPLEX-ASSOCIATED FACTOR"/>
    <property type="match status" value="1"/>
</dbReference>
<dbReference type="Proteomes" id="UP001151699">
    <property type="component" value="Chromosome X"/>
</dbReference>
<name>A0A9Q0MX74_9DIPT</name>
<proteinExistence type="predicted"/>
<feature type="region of interest" description="Disordered" evidence="1">
    <location>
        <begin position="140"/>
        <end position="199"/>
    </location>
</feature>
<organism evidence="2 3">
    <name type="scientific">Pseudolycoriella hygida</name>
    <dbReference type="NCBI Taxonomy" id="35572"/>
    <lineage>
        <taxon>Eukaryota</taxon>
        <taxon>Metazoa</taxon>
        <taxon>Ecdysozoa</taxon>
        <taxon>Arthropoda</taxon>
        <taxon>Hexapoda</taxon>
        <taxon>Insecta</taxon>
        <taxon>Pterygota</taxon>
        <taxon>Neoptera</taxon>
        <taxon>Endopterygota</taxon>
        <taxon>Diptera</taxon>
        <taxon>Nematocera</taxon>
        <taxon>Sciaroidea</taxon>
        <taxon>Sciaridae</taxon>
        <taxon>Pseudolycoriella</taxon>
    </lineage>
</organism>
<comment type="caution">
    <text evidence="2">The sequence shown here is derived from an EMBL/GenBank/DDBJ whole genome shotgun (WGS) entry which is preliminary data.</text>
</comment>
<feature type="region of interest" description="Disordered" evidence="1">
    <location>
        <begin position="92"/>
        <end position="128"/>
    </location>
</feature>
<dbReference type="OrthoDB" id="10023333at2759"/>
<dbReference type="AlphaFoldDB" id="A0A9Q0MX74"/>
<feature type="non-terminal residue" evidence="2">
    <location>
        <position position="467"/>
    </location>
</feature>
<accession>A0A9Q0MX74</accession>
<evidence type="ECO:0000313" key="2">
    <source>
        <dbReference type="EMBL" id="KAJ6639681.1"/>
    </source>
</evidence>
<dbReference type="Pfam" id="PF15396">
    <property type="entry name" value="FAM60A"/>
    <property type="match status" value="1"/>
</dbReference>
<evidence type="ECO:0000256" key="1">
    <source>
        <dbReference type="SAM" id="MobiDB-lite"/>
    </source>
</evidence>
<dbReference type="GO" id="GO:0030336">
    <property type="term" value="P:negative regulation of cell migration"/>
    <property type="evidence" value="ECO:0007669"/>
    <property type="project" value="TreeGrafter"/>
</dbReference>
<feature type="compositionally biased region" description="Polar residues" evidence="1">
    <location>
        <begin position="114"/>
        <end position="126"/>
    </location>
</feature>
<reference evidence="2" key="1">
    <citation type="submission" date="2022-07" db="EMBL/GenBank/DDBJ databases">
        <authorList>
            <person name="Trinca V."/>
            <person name="Uliana J.V.C."/>
            <person name="Torres T.T."/>
            <person name="Ward R.J."/>
            <person name="Monesi N."/>
        </authorList>
    </citation>
    <scope>NUCLEOTIDE SEQUENCE</scope>
    <source>
        <strain evidence="2">HSMRA1968</strain>
        <tissue evidence="2">Whole embryos</tissue>
    </source>
</reference>